<keyword evidence="2 3" id="KW-0808">Transferase</keyword>
<dbReference type="PANTHER" id="PTHR43619">
    <property type="entry name" value="S-ADENOSYL-L-METHIONINE-DEPENDENT METHYLTRANSFERASE YKTD-RELATED"/>
    <property type="match status" value="1"/>
</dbReference>
<proteinExistence type="predicted"/>
<dbReference type="Gene3D" id="3.40.50.150">
    <property type="entry name" value="Vaccinia Virus protein VP39"/>
    <property type="match status" value="1"/>
</dbReference>
<reference evidence="3" key="1">
    <citation type="submission" date="2024-06" db="EMBL/GenBank/DDBJ databases">
        <authorList>
            <person name="Coelho C."/>
            <person name="Bento M."/>
            <person name="Garcia E."/>
            <person name="Camelo A."/>
            <person name="Brandao I."/>
            <person name="Espirito Santo C."/>
            <person name="Trovao J."/>
            <person name="Verissimo A."/>
            <person name="Costa J."/>
            <person name="Tiago I."/>
        </authorList>
    </citation>
    <scope>NUCLEOTIDE SEQUENCE</scope>
    <source>
        <strain evidence="3">KWT182</strain>
    </source>
</reference>
<dbReference type="GO" id="GO:0032259">
    <property type="term" value="P:methylation"/>
    <property type="evidence" value="ECO:0007669"/>
    <property type="project" value="UniProtKB-KW"/>
</dbReference>
<gene>
    <name evidence="3" type="ORF">ABK905_18275</name>
</gene>
<dbReference type="Pfam" id="PF04072">
    <property type="entry name" value="LCM"/>
    <property type="match status" value="1"/>
</dbReference>
<dbReference type="AlphaFoldDB" id="A0AAU7Q6K9"/>
<keyword evidence="1 3" id="KW-0489">Methyltransferase</keyword>
<evidence type="ECO:0000256" key="1">
    <source>
        <dbReference type="ARBA" id="ARBA00022603"/>
    </source>
</evidence>
<name>A0AAU7Q6K9_9GAMM</name>
<dbReference type="InterPro" id="IPR029063">
    <property type="entry name" value="SAM-dependent_MTases_sf"/>
</dbReference>
<organism evidence="3">
    <name type="scientific">Acerihabitans sp. KWT182</name>
    <dbReference type="NCBI Taxonomy" id="3157919"/>
    <lineage>
        <taxon>Bacteria</taxon>
        <taxon>Pseudomonadati</taxon>
        <taxon>Pseudomonadota</taxon>
        <taxon>Gammaproteobacteria</taxon>
        <taxon>Enterobacterales</taxon>
        <taxon>Pectobacteriaceae</taxon>
        <taxon>Acerihabitans</taxon>
    </lineage>
</organism>
<evidence type="ECO:0000313" key="3">
    <source>
        <dbReference type="EMBL" id="XBS68590.1"/>
    </source>
</evidence>
<protein>
    <submittedName>
        <fullName evidence="3">Class I SAM-dependent methyltransferase</fullName>
        <ecNumber evidence="3">2.1.1.-</ecNumber>
    </submittedName>
</protein>
<dbReference type="SUPFAM" id="SSF53335">
    <property type="entry name" value="S-adenosyl-L-methionine-dependent methyltransferases"/>
    <property type="match status" value="1"/>
</dbReference>
<dbReference type="GO" id="GO:0008168">
    <property type="term" value="F:methyltransferase activity"/>
    <property type="evidence" value="ECO:0007669"/>
    <property type="project" value="UniProtKB-KW"/>
</dbReference>
<accession>A0AAU7Q6K9</accession>
<dbReference type="EC" id="2.1.1.-" evidence="3"/>
<evidence type="ECO:0000256" key="2">
    <source>
        <dbReference type="ARBA" id="ARBA00022679"/>
    </source>
</evidence>
<dbReference type="EMBL" id="CP157947">
    <property type="protein sequence ID" value="XBS68590.1"/>
    <property type="molecule type" value="Genomic_DNA"/>
</dbReference>
<dbReference type="PANTHER" id="PTHR43619:SF2">
    <property type="entry name" value="S-ADENOSYL-L-METHIONINE-DEPENDENT METHYLTRANSFERASES SUPERFAMILY PROTEIN"/>
    <property type="match status" value="1"/>
</dbReference>
<dbReference type="InterPro" id="IPR007213">
    <property type="entry name" value="Ppm1/Ppm2/Tcmp"/>
</dbReference>
<sequence length="177" mass="20268">MNTKPKPFVSTTAEMVCLLRAKSFNEKRAGYKSDDYVAVLISRALNSLPSLLHKSFVLGFEGFSPMLPSGIYEYIVARTRFVDSLFDALPADTTHVFILGAGYDSRAYRFQRELSRCVVYECDHPDMQHNKRQLLEKINIDYPVNVNFIPMDFSDDDFSMWLESLDLTSQDSCFFSA</sequence>